<protein>
    <submittedName>
        <fullName evidence="1">Ornithine cyclodeaminase/alanine dehydrogenase-like protein (Mu-crystallin family)</fullName>
    </submittedName>
</protein>
<accession>A0A7X0TX24</accession>
<sequence>MFEPVRTALIAYSDAATQAIPIGLLDLPGRAEVHVKAGYVPGLPVFAVKVATMFPVLRTSGLNGSNGLVIACDVATCEPLAVLHDRKLLTDLCTAAVGGLATDALARTDATTVSVFGTGDRHECRSSPHVTYDR</sequence>
<dbReference type="Pfam" id="PF02423">
    <property type="entry name" value="OCD_Mu_crystall"/>
    <property type="match status" value="1"/>
</dbReference>
<gene>
    <name evidence="1" type="ORF">HD593_001753</name>
</gene>
<comment type="caution">
    <text evidence="1">The sequence shown here is derived from an EMBL/GenBank/DDBJ whole genome shotgun (WGS) entry which is preliminary data.</text>
</comment>
<dbReference type="Proteomes" id="UP000565579">
    <property type="component" value="Unassembled WGS sequence"/>
</dbReference>
<reference evidence="1 2" key="1">
    <citation type="submission" date="2020-08" db="EMBL/GenBank/DDBJ databases">
        <title>Sequencing the genomes of 1000 actinobacteria strains.</title>
        <authorList>
            <person name="Klenk H.-P."/>
        </authorList>
    </citation>
    <scope>NUCLEOTIDE SEQUENCE [LARGE SCALE GENOMIC DNA]</scope>
    <source>
        <strain evidence="1 2">DSM 43768</strain>
    </source>
</reference>
<dbReference type="AlphaFoldDB" id="A0A7X0TX24"/>
<name>A0A7X0TX24_9ACTN</name>
<dbReference type="InterPro" id="IPR003462">
    <property type="entry name" value="ODC_Mu_crystall"/>
</dbReference>
<dbReference type="EMBL" id="JACHMI010000001">
    <property type="protein sequence ID" value="MBB6546958.1"/>
    <property type="molecule type" value="Genomic_DNA"/>
</dbReference>
<keyword evidence="2" id="KW-1185">Reference proteome</keyword>
<evidence type="ECO:0000313" key="1">
    <source>
        <dbReference type="EMBL" id="MBB6546958.1"/>
    </source>
</evidence>
<proteinExistence type="predicted"/>
<evidence type="ECO:0000313" key="2">
    <source>
        <dbReference type="Proteomes" id="UP000565579"/>
    </source>
</evidence>
<dbReference type="Gene3D" id="3.30.1780.10">
    <property type="entry name" value="ornithine cyclodeaminase, domain 1"/>
    <property type="match status" value="1"/>
</dbReference>
<dbReference type="InterPro" id="IPR023401">
    <property type="entry name" value="ODC_N"/>
</dbReference>
<dbReference type="SUPFAM" id="SSF51735">
    <property type="entry name" value="NAD(P)-binding Rossmann-fold domains"/>
    <property type="match status" value="1"/>
</dbReference>
<organism evidence="1 2">
    <name type="scientific">Nonomuraea rubra</name>
    <dbReference type="NCBI Taxonomy" id="46180"/>
    <lineage>
        <taxon>Bacteria</taxon>
        <taxon>Bacillati</taxon>
        <taxon>Actinomycetota</taxon>
        <taxon>Actinomycetes</taxon>
        <taxon>Streptosporangiales</taxon>
        <taxon>Streptosporangiaceae</taxon>
        <taxon>Nonomuraea</taxon>
    </lineage>
</organism>
<dbReference type="InterPro" id="IPR036291">
    <property type="entry name" value="NAD(P)-bd_dom_sf"/>
</dbReference>